<dbReference type="PRINTS" id="PR00111">
    <property type="entry name" value="ABHYDROLASE"/>
</dbReference>
<dbReference type="GO" id="GO:0016787">
    <property type="term" value="F:hydrolase activity"/>
    <property type="evidence" value="ECO:0007669"/>
    <property type="project" value="UniProtKB-KW"/>
</dbReference>
<dbReference type="Proteomes" id="UP000325372">
    <property type="component" value="Unassembled WGS sequence"/>
</dbReference>
<dbReference type="Pfam" id="PF00561">
    <property type="entry name" value="Abhydrolase_1"/>
    <property type="match status" value="1"/>
</dbReference>
<dbReference type="Gene3D" id="3.40.50.1820">
    <property type="entry name" value="alpha/beta hydrolase"/>
    <property type="match status" value="1"/>
</dbReference>
<evidence type="ECO:0000313" key="4">
    <source>
        <dbReference type="Proteomes" id="UP000325372"/>
    </source>
</evidence>
<dbReference type="EMBL" id="VYXP01000003">
    <property type="protein sequence ID" value="KAA9132760.1"/>
    <property type="molecule type" value="Genomic_DNA"/>
</dbReference>
<evidence type="ECO:0000256" key="1">
    <source>
        <dbReference type="ARBA" id="ARBA00022801"/>
    </source>
</evidence>
<name>A0A5N0TCR4_9GAMM</name>
<evidence type="ECO:0000313" key="3">
    <source>
        <dbReference type="EMBL" id="KAA9132760.1"/>
    </source>
</evidence>
<protein>
    <submittedName>
        <fullName evidence="3">Alpha/beta hydrolase</fullName>
    </submittedName>
</protein>
<dbReference type="PANTHER" id="PTHR43798:SF31">
    <property type="entry name" value="AB HYDROLASE SUPERFAMILY PROTEIN YCLE"/>
    <property type="match status" value="1"/>
</dbReference>
<gene>
    <name evidence="3" type="ORF">F3N42_05985</name>
</gene>
<keyword evidence="1 3" id="KW-0378">Hydrolase</keyword>
<dbReference type="PANTHER" id="PTHR43798">
    <property type="entry name" value="MONOACYLGLYCEROL LIPASE"/>
    <property type="match status" value="1"/>
</dbReference>
<dbReference type="InterPro" id="IPR050266">
    <property type="entry name" value="AB_hydrolase_sf"/>
</dbReference>
<keyword evidence="4" id="KW-1185">Reference proteome</keyword>
<organism evidence="3 4">
    <name type="scientific">Marinihelvus fidelis</name>
    <dbReference type="NCBI Taxonomy" id="2613842"/>
    <lineage>
        <taxon>Bacteria</taxon>
        <taxon>Pseudomonadati</taxon>
        <taxon>Pseudomonadota</taxon>
        <taxon>Gammaproteobacteria</taxon>
        <taxon>Chromatiales</taxon>
        <taxon>Wenzhouxiangellaceae</taxon>
        <taxon>Marinihelvus</taxon>
    </lineage>
</organism>
<reference evidence="3 4" key="1">
    <citation type="submission" date="2019-09" db="EMBL/GenBank/DDBJ databases">
        <title>Wenzhouxiangella sp. Genome sequencing and assembly.</title>
        <authorList>
            <person name="Zhang R."/>
        </authorList>
    </citation>
    <scope>NUCLEOTIDE SEQUENCE [LARGE SCALE GENOMIC DNA]</scope>
    <source>
        <strain evidence="3 4">W260</strain>
    </source>
</reference>
<feature type="domain" description="AB hydrolase-1" evidence="2">
    <location>
        <begin position="27"/>
        <end position="284"/>
    </location>
</feature>
<dbReference type="AlphaFoldDB" id="A0A5N0TCR4"/>
<evidence type="ECO:0000259" key="2">
    <source>
        <dbReference type="Pfam" id="PF00561"/>
    </source>
</evidence>
<dbReference type="SUPFAM" id="SSF53474">
    <property type="entry name" value="alpha/beta-Hydrolases"/>
    <property type="match status" value="1"/>
</dbReference>
<accession>A0A5N0TCR4</accession>
<dbReference type="InterPro" id="IPR029058">
    <property type="entry name" value="AB_hydrolase_fold"/>
</dbReference>
<dbReference type="InterPro" id="IPR000073">
    <property type="entry name" value="AB_hydrolase_1"/>
</dbReference>
<dbReference type="GO" id="GO:0016020">
    <property type="term" value="C:membrane"/>
    <property type="evidence" value="ECO:0007669"/>
    <property type="project" value="TreeGrafter"/>
</dbReference>
<dbReference type="RefSeq" id="WP_150863482.1">
    <property type="nucleotide sequence ID" value="NZ_VYXP01000003.1"/>
</dbReference>
<proteinExistence type="predicted"/>
<comment type="caution">
    <text evidence="3">The sequence shown here is derived from an EMBL/GenBank/DDBJ whole genome shotgun (WGS) entry which is preliminary data.</text>
</comment>
<sequence length="297" mass="33074">MTATEHTYTSHDGLELFYREYGGGDDTVICLPGLTRNSKDFQGLAEHLSGRWRVLTPDLRGRGRSAHDPKWKQYLPPTYVRDTWTLMDTLGIESAAIIGTSLGGLMAMIMADQQPQRMRGVVMNDVGPEVAPAALERILEYAGRTPAQPDWAAAATLARQNYEIAYPDQDDAFWDEQARLAWRETADGQVAPDYDRKIGDALRHMAKSMGLIRFLQKLGVRRLKGLNLSPWDNFRKMTMPVLLLKGGISDLVAEETVEGMKAIKPDLDVVEVPNRGHAPTLDEPVSRAAIDAFLARL</sequence>